<keyword evidence="3" id="KW-1185">Reference proteome</keyword>
<feature type="compositionally biased region" description="Basic and acidic residues" evidence="1">
    <location>
        <begin position="363"/>
        <end position="377"/>
    </location>
</feature>
<feature type="compositionally biased region" description="Basic residues" evidence="1">
    <location>
        <begin position="413"/>
        <end position="425"/>
    </location>
</feature>
<proteinExistence type="predicted"/>
<name>A0AAD6Z0H0_9AGAR</name>
<dbReference type="EMBL" id="JARIHO010000117">
    <property type="protein sequence ID" value="KAJ7302341.1"/>
    <property type="molecule type" value="Genomic_DNA"/>
</dbReference>
<feature type="compositionally biased region" description="Polar residues" evidence="1">
    <location>
        <begin position="129"/>
        <end position="142"/>
    </location>
</feature>
<evidence type="ECO:0000256" key="1">
    <source>
        <dbReference type="SAM" id="MobiDB-lite"/>
    </source>
</evidence>
<sequence>MTPLEALTSYNSYNYHKCELPAENLLPPAPKDVAELVQQIEGLLSALRYRVEDYLNLPDEEQLSGVNPAAWSFFHEVIALLPRDLDPESINEALLILHARSQSPSRQMLAEVMNPASAVPPPAIEKPSDTTIPVSTNANSADDPSPKADSNRARTYFQQIQDAIFRSAKRVPDPAPPSGEVEERVPPRSALKGQGKEKATAKTKRKGKSVRFDETAEWGEWAELKRESERAERQTMEDEAAGWHAQLCAERDAQDKRRREKKAKEKAATAAAAAQPQPPAPTARPPSARIAAAANTNATAGPSTHTVASLSTPRAPRPVIISPVTGKEFDWEREATPEIDHATGLFTGRSSDDFPELLAQRAATRERKEREAKERQQMEQGAAARELKRQQELERQKRGRPAEWDAPQQAPAPKKRRVAGPKRRRSPDSPSGSHSHHLVVGGVTYTMECDPGKCCRK</sequence>
<gene>
    <name evidence="2" type="ORF">DFH08DRAFT_989439</name>
</gene>
<evidence type="ECO:0000313" key="2">
    <source>
        <dbReference type="EMBL" id="KAJ7302341.1"/>
    </source>
</evidence>
<reference evidence="2" key="1">
    <citation type="submission" date="2023-03" db="EMBL/GenBank/DDBJ databases">
        <title>Massive genome expansion in bonnet fungi (Mycena s.s.) driven by repeated elements and novel gene families across ecological guilds.</title>
        <authorList>
            <consortium name="Lawrence Berkeley National Laboratory"/>
            <person name="Harder C.B."/>
            <person name="Miyauchi S."/>
            <person name="Viragh M."/>
            <person name="Kuo A."/>
            <person name="Thoen E."/>
            <person name="Andreopoulos B."/>
            <person name="Lu D."/>
            <person name="Skrede I."/>
            <person name="Drula E."/>
            <person name="Henrissat B."/>
            <person name="Morin E."/>
            <person name="Kohler A."/>
            <person name="Barry K."/>
            <person name="LaButti K."/>
            <person name="Morin E."/>
            <person name="Salamov A."/>
            <person name="Lipzen A."/>
            <person name="Mereny Z."/>
            <person name="Hegedus B."/>
            <person name="Baldrian P."/>
            <person name="Stursova M."/>
            <person name="Weitz H."/>
            <person name="Taylor A."/>
            <person name="Grigoriev I.V."/>
            <person name="Nagy L.G."/>
            <person name="Martin F."/>
            <person name="Kauserud H."/>
        </authorList>
    </citation>
    <scope>NUCLEOTIDE SEQUENCE</scope>
    <source>
        <strain evidence="2">CBHHK002</strain>
    </source>
</reference>
<feature type="compositionally biased region" description="Basic and acidic residues" evidence="1">
    <location>
        <begin position="327"/>
        <end position="341"/>
    </location>
</feature>
<feature type="compositionally biased region" description="Low complexity" evidence="1">
    <location>
        <begin position="285"/>
        <end position="300"/>
    </location>
</feature>
<feature type="region of interest" description="Disordered" evidence="1">
    <location>
        <begin position="118"/>
        <end position="150"/>
    </location>
</feature>
<feature type="compositionally biased region" description="Basic and acidic residues" evidence="1">
    <location>
        <begin position="222"/>
        <end position="236"/>
    </location>
</feature>
<accession>A0AAD6Z0H0</accession>
<feature type="compositionally biased region" description="Polar residues" evidence="1">
    <location>
        <begin position="301"/>
        <end position="312"/>
    </location>
</feature>
<organism evidence="2 3">
    <name type="scientific">Mycena albidolilacea</name>
    <dbReference type="NCBI Taxonomy" id="1033008"/>
    <lineage>
        <taxon>Eukaryota</taxon>
        <taxon>Fungi</taxon>
        <taxon>Dikarya</taxon>
        <taxon>Basidiomycota</taxon>
        <taxon>Agaricomycotina</taxon>
        <taxon>Agaricomycetes</taxon>
        <taxon>Agaricomycetidae</taxon>
        <taxon>Agaricales</taxon>
        <taxon>Marasmiineae</taxon>
        <taxon>Mycenaceae</taxon>
        <taxon>Mycena</taxon>
    </lineage>
</organism>
<feature type="region of interest" description="Disordered" evidence="1">
    <location>
        <begin position="167"/>
        <end position="457"/>
    </location>
</feature>
<feature type="compositionally biased region" description="Basic and acidic residues" evidence="1">
    <location>
        <begin position="385"/>
        <end position="403"/>
    </location>
</feature>
<protein>
    <submittedName>
        <fullName evidence="2">Uncharacterized protein</fullName>
    </submittedName>
</protein>
<comment type="caution">
    <text evidence="2">The sequence shown here is derived from an EMBL/GenBank/DDBJ whole genome shotgun (WGS) entry which is preliminary data.</text>
</comment>
<dbReference type="AlphaFoldDB" id="A0AAD6Z0H0"/>
<feature type="compositionally biased region" description="Basic and acidic residues" evidence="1">
    <location>
        <begin position="249"/>
        <end position="267"/>
    </location>
</feature>
<dbReference type="Proteomes" id="UP001218218">
    <property type="component" value="Unassembled WGS sequence"/>
</dbReference>
<evidence type="ECO:0000313" key="3">
    <source>
        <dbReference type="Proteomes" id="UP001218218"/>
    </source>
</evidence>